<evidence type="ECO:0000313" key="2">
    <source>
        <dbReference type="Proteomes" id="UP000184611"/>
    </source>
</evidence>
<accession>A0A1M7ZZ14</accession>
<dbReference type="OrthoDB" id="121633at2"/>
<dbReference type="InterPro" id="IPR003489">
    <property type="entry name" value="RHF/RaiA"/>
</dbReference>
<proteinExistence type="predicted"/>
<keyword evidence="1" id="KW-0687">Ribonucleoprotein</keyword>
<keyword evidence="1" id="KW-0689">Ribosomal protein</keyword>
<evidence type="ECO:0000313" key="1">
    <source>
        <dbReference type="EMBL" id="SHO74099.1"/>
    </source>
</evidence>
<dbReference type="GO" id="GO:0005840">
    <property type="term" value="C:ribosome"/>
    <property type="evidence" value="ECO:0007669"/>
    <property type="project" value="UniProtKB-KW"/>
</dbReference>
<organism evidence="1 2">
    <name type="scientific">Flavobacterium cucumis</name>
    <dbReference type="NCBI Taxonomy" id="416016"/>
    <lineage>
        <taxon>Bacteria</taxon>
        <taxon>Pseudomonadati</taxon>
        <taxon>Bacteroidota</taxon>
        <taxon>Flavobacteriia</taxon>
        <taxon>Flavobacteriales</taxon>
        <taxon>Flavobacteriaceae</taxon>
        <taxon>Flavobacterium</taxon>
    </lineage>
</organism>
<keyword evidence="2" id="KW-1185">Reference proteome</keyword>
<dbReference type="Gene3D" id="3.30.160.100">
    <property type="entry name" value="Ribosome hibernation promotion factor-like"/>
    <property type="match status" value="1"/>
</dbReference>
<dbReference type="AlphaFoldDB" id="A0A1M7ZZ14"/>
<dbReference type="Proteomes" id="UP000184611">
    <property type="component" value="Unassembled WGS sequence"/>
</dbReference>
<dbReference type="RefSeq" id="WP_073584898.1">
    <property type="nucleotide sequence ID" value="NZ_CBCSEA010000018.1"/>
</dbReference>
<name>A0A1M7ZZ14_9FLAO</name>
<dbReference type="EMBL" id="FRYK01000005">
    <property type="protein sequence ID" value="SHO74099.1"/>
    <property type="molecule type" value="Genomic_DNA"/>
</dbReference>
<gene>
    <name evidence="1" type="ORF">SAMN05443547_2482</name>
</gene>
<sequence length="104" mass="11890">MLVQIHTDKNIEGGSRFSEFFSNEIKNELARFDEIVTRIEVHVSDENGNKTTPNDKKCVIEARVEKKQPIAVTATSDSPEKAFYEALEKIQRVLDSTLDKIKEH</sequence>
<protein>
    <submittedName>
        <fullName evidence="1">Sigma 54 modulation protein / S30EA ribosomal protein</fullName>
    </submittedName>
</protein>
<dbReference type="SUPFAM" id="SSF69754">
    <property type="entry name" value="Ribosome binding protein Y (YfiA homologue)"/>
    <property type="match status" value="1"/>
</dbReference>
<dbReference type="Pfam" id="PF02482">
    <property type="entry name" value="Ribosomal_S30AE"/>
    <property type="match status" value="1"/>
</dbReference>
<reference evidence="2" key="1">
    <citation type="submission" date="2016-12" db="EMBL/GenBank/DDBJ databases">
        <authorList>
            <person name="Varghese N."/>
            <person name="Submissions S."/>
        </authorList>
    </citation>
    <scope>NUCLEOTIDE SEQUENCE [LARGE SCALE GENOMIC DNA]</scope>
    <source>
        <strain evidence="2">DSM 18830</strain>
    </source>
</reference>
<dbReference type="STRING" id="416016.SAMN05443547_2482"/>
<dbReference type="InterPro" id="IPR036567">
    <property type="entry name" value="RHF-like"/>
</dbReference>